<dbReference type="InterPro" id="IPR029063">
    <property type="entry name" value="SAM-dependent_MTases_sf"/>
</dbReference>
<dbReference type="SUPFAM" id="SSF53335">
    <property type="entry name" value="S-adenosyl-L-methionine-dependent methyltransferases"/>
    <property type="match status" value="1"/>
</dbReference>
<dbReference type="Pfam" id="PF13489">
    <property type="entry name" value="Methyltransf_23"/>
    <property type="match status" value="1"/>
</dbReference>
<reference evidence="3" key="1">
    <citation type="journal article" date="2015" name="Genome Announc.">
        <title>Draft whole-genome sequence of the biocontrol agent Trichoderma harzianum T6776.</title>
        <authorList>
            <person name="Baroncelli R."/>
            <person name="Piaggeschi G."/>
            <person name="Fiorini L."/>
            <person name="Bertolini E."/>
            <person name="Zapparata A."/>
            <person name="Pe M.E."/>
            <person name="Sarrocco S."/>
            <person name="Vannacci G."/>
        </authorList>
    </citation>
    <scope>NUCLEOTIDE SEQUENCE [LARGE SCALE GENOMIC DNA]</scope>
    <source>
        <strain evidence="3">T6776</strain>
    </source>
</reference>
<proteinExistence type="predicted"/>
<feature type="region of interest" description="Disordered" evidence="1">
    <location>
        <begin position="343"/>
        <end position="362"/>
    </location>
</feature>
<evidence type="ECO:0000313" key="3">
    <source>
        <dbReference type="Proteomes" id="UP000034112"/>
    </source>
</evidence>
<dbReference type="EMBL" id="JOKZ01000438">
    <property type="protein sequence ID" value="KKO98277.1"/>
    <property type="molecule type" value="Genomic_DNA"/>
</dbReference>
<dbReference type="OrthoDB" id="2013972at2759"/>
<sequence length="362" mass="41342">MSLNARNGCVPPSPAIVAPPSPNASLRLTVGDPASEPPSQPAERVLQAGYWEHGRFYGSWKPGKYLFPIDKEELNRLDIFHKFFMVAREDRISEAPFDKEGQPRIMDLGTGTGIWAFNLVEDFAHDAQVLAVDLNQIQPALIPRGVTTMQFDIEEPSWEPLLRDCDLIHLRLLYGSIKDSNWPAIYHKVFEHLLPGGHIEHIEVDWTPQWEDDNIPTHSALREWAHLFQRAMRRYQRNVTVSCEVARDNMEAAGFTEFNETTMRCFVNPWSPERHTRETARWFNLALSLGLEAMSMMPMIDKLGMTKEDIQDLCNRVKKEICILRYHAYCTLHIWTARKPGGRPLPPPLQASQPPVPSPTSA</sequence>
<dbReference type="Proteomes" id="UP000034112">
    <property type="component" value="Unassembled WGS sequence"/>
</dbReference>
<feature type="region of interest" description="Disordered" evidence="1">
    <location>
        <begin position="1"/>
        <end position="23"/>
    </location>
</feature>
<dbReference type="OMA" id="MDIEEPW"/>
<organism evidence="2 3">
    <name type="scientific">Trichoderma harzianum</name>
    <name type="common">Hypocrea lixii</name>
    <dbReference type="NCBI Taxonomy" id="5544"/>
    <lineage>
        <taxon>Eukaryota</taxon>
        <taxon>Fungi</taxon>
        <taxon>Dikarya</taxon>
        <taxon>Ascomycota</taxon>
        <taxon>Pezizomycotina</taxon>
        <taxon>Sordariomycetes</taxon>
        <taxon>Hypocreomycetidae</taxon>
        <taxon>Hypocreales</taxon>
        <taxon>Hypocreaceae</taxon>
        <taxon>Trichoderma</taxon>
    </lineage>
</organism>
<feature type="compositionally biased region" description="Pro residues" evidence="1">
    <location>
        <begin position="11"/>
        <end position="22"/>
    </location>
</feature>
<evidence type="ECO:0008006" key="4">
    <source>
        <dbReference type="Google" id="ProtNLM"/>
    </source>
</evidence>
<dbReference type="AlphaFoldDB" id="A0A0F9XC57"/>
<protein>
    <recommendedName>
        <fullName evidence="4">Secondary metabolism regulator LAE1</fullName>
    </recommendedName>
</protein>
<gene>
    <name evidence="2" type="ORF">THAR02_09616</name>
</gene>
<comment type="caution">
    <text evidence="2">The sequence shown here is derived from an EMBL/GenBank/DDBJ whole genome shotgun (WGS) entry which is preliminary data.</text>
</comment>
<dbReference type="Gene3D" id="3.40.50.150">
    <property type="entry name" value="Vaccinia Virus protein VP39"/>
    <property type="match status" value="1"/>
</dbReference>
<evidence type="ECO:0000256" key="1">
    <source>
        <dbReference type="SAM" id="MobiDB-lite"/>
    </source>
</evidence>
<accession>A0A0F9XC57</accession>
<name>A0A0F9XC57_TRIHA</name>
<dbReference type="CDD" id="cd02440">
    <property type="entry name" value="AdoMet_MTases"/>
    <property type="match status" value="1"/>
</dbReference>
<evidence type="ECO:0000313" key="2">
    <source>
        <dbReference type="EMBL" id="KKO98277.1"/>
    </source>
</evidence>